<keyword evidence="2" id="KW-1003">Cell membrane</keyword>
<name>A0A3B3CIM0_ORYME</name>
<dbReference type="GO" id="GO:0009897">
    <property type="term" value="C:external side of plasma membrane"/>
    <property type="evidence" value="ECO:0007669"/>
    <property type="project" value="TreeGrafter"/>
</dbReference>
<dbReference type="PaxDb" id="30732-ENSOMEP00000017687"/>
<dbReference type="OMA" id="WIVLEVY"/>
<dbReference type="GeneTree" id="ENSGT00940000179805"/>
<keyword evidence="4" id="KW-0472">Membrane</keyword>
<proteinExistence type="predicted"/>
<evidence type="ECO:0000259" key="7">
    <source>
        <dbReference type="SMART" id="SM00907"/>
    </source>
</evidence>
<dbReference type="Pfam" id="PF02351">
    <property type="entry name" value="GDNF"/>
    <property type="match status" value="1"/>
</dbReference>
<dbReference type="SMART" id="SM00907">
    <property type="entry name" value="GDNF"/>
    <property type="match status" value="1"/>
</dbReference>
<organism evidence="8 9">
    <name type="scientific">Oryzias melastigma</name>
    <name type="common">Marine medaka</name>
    <dbReference type="NCBI Taxonomy" id="30732"/>
    <lineage>
        <taxon>Eukaryota</taxon>
        <taxon>Metazoa</taxon>
        <taxon>Chordata</taxon>
        <taxon>Craniata</taxon>
        <taxon>Vertebrata</taxon>
        <taxon>Euteleostomi</taxon>
        <taxon>Actinopterygii</taxon>
        <taxon>Neopterygii</taxon>
        <taxon>Teleostei</taxon>
        <taxon>Neoteleostei</taxon>
        <taxon>Acanthomorphata</taxon>
        <taxon>Ovalentaria</taxon>
        <taxon>Atherinomorphae</taxon>
        <taxon>Beloniformes</taxon>
        <taxon>Adrianichthyidae</taxon>
        <taxon>Oryziinae</taxon>
        <taxon>Oryzias</taxon>
    </lineage>
</organism>
<dbReference type="InterPro" id="IPR016017">
    <property type="entry name" value="GDNF/GAS1"/>
</dbReference>
<evidence type="ECO:0000256" key="4">
    <source>
        <dbReference type="ARBA" id="ARBA00023136"/>
    </source>
</evidence>
<dbReference type="STRING" id="30732.ENSOMEP00000017687"/>
<reference evidence="8" key="2">
    <citation type="submission" date="2025-09" db="UniProtKB">
        <authorList>
            <consortium name="Ensembl"/>
        </authorList>
    </citation>
    <scope>IDENTIFICATION</scope>
</reference>
<sequence length="138" mass="15387">MYLTGCHIWFCLLPGVLPSSGHMFPFPPSASDCVEAHRVCLADPQCVALYRGLELCAADAALSPLGEQVASECLERQDALLAKHPSLLTCKCQRGSRKEERCLRIYWRVRLLPGRHSRLVCDINVCKCQQACLRFGVL</sequence>
<evidence type="ECO:0000313" key="8">
    <source>
        <dbReference type="Ensembl" id="ENSOMEP00000017687.1"/>
    </source>
</evidence>
<keyword evidence="9" id="KW-1185">Reference proteome</keyword>
<keyword evidence="5" id="KW-0325">Glycoprotein</keyword>
<reference evidence="8" key="1">
    <citation type="submission" date="2025-08" db="UniProtKB">
        <authorList>
            <consortium name="Ensembl"/>
        </authorList>
    </citation>
    <scope>IDENTIFICATION</scope>
</reference>
<dbReference type="InterPro" id="IPR003438">
    <property type="entry name" value="GDNF_rcpt"/>
</dbReference>
<dbReference type="GO" id="GO:0038023">
    <property type="term" value="F:signaling receptor activity"/>
    <property type="evidence" value="ECO:0007669"/>
    <property type="project" value="InterPro"/>
</dbReference>
<dbReference type="AlphaFoldDB" id="A0A3B3CIM0"/>
<feature type="chain" id="PRO_5046764471" description="GDNF/GAS1 domain-containing protein" evidence="6">
    <location>
        <begin position="22"/>
        <end position="138"/>
    </location>
</feature>
<feature type="signal peptide" evidence="6">
    <location>
        <begin position="1"/>
        <end position="21"/>
    </location>
</feature>
<dbReference type="PANTHER" id="PTHR10269">
    <property type="entry name" value="GDNF RECEPTOR ALPHA"/>
    <property type="match status" value="1"/>
</dbReference>
<evidence type="ECO:0000256" key="1">
    <source>
        <dbReference type="ARBA" id="ARBA00004236"/>
    </source>
</evidence>
<protein>
    <recommendedName>
        <fullName evidence="7">GDNF/GAS1 domain-containing protein</fullName>
    </recommendedName>
</protein>
<evidence type="ECO:0000256" key="6">
    <source>
        <dbReference type="SAM" id="SignalP"/>
    </source>
</evidence>
<dbReference type="PANTHER" id="PTHR10269:SF15">
    <property type="entry name" value="GDNF FAMILY RECEPTOR ALPHA-3"/>
    <property type="match status" value="1"/>
</dbReference>
<evidence type="ECO:0000256" key="2">
    <source>
        <dbReference type="ARBA" id="ARBA00022475"/>
    </source>
</evidence>
<evidence type="ECO:0000256" key="3">
    <source>
        <dbReference type="ARBA" id="ARBA00022729"/>
    </source>
</evidence>
<keyword evidence="3 6" id="KW-0732">Signal</keyword>
<feature type="domain" description="GDNF/GAS1" evidence="7">
    <location>
        <begin position="33"/>
        <end position="114"/>
    </location>
</feature>
<accession>A0A3B3CIM0</accession>
<evidence type="ECO:0000256" key="5">
    <source>
        <dbReference type="ARBA" id="ARBA00023180"/>
    </source>
</evidence>
<dbReference type="GO" id="GO:0007399">
    <property type="term" value="P:nervous system development"/>
    <property type="evidence" value="ECO:0007669"/>
    <property type="project" value="TreeGrafter"/>
</dbReference>
<dbReference type="GO" id="GO:0043235">
    <property type="term" value="C:receptor complex"/>
    <property type="evidence" value="ECO:0007669"/>
    <property type="project" value="TreeGrafter"/>
</dbReference>
<comment type="subcellular location">
    <subcellularLocation>
        <location evidence="1">Cell membrane</location>
    </subcellularLocation>
</comment>
<dbReference type="Proteomes" id="UP000261560">
    <property type="component" value="Unplaced"/>
</dbReference>
<evidence type="ECO:0000313" key="9">
    <source>
        <dbReference type="Proteomes" id="UP000261560"/>
    </source>
</evidence>
<dbReference type="Ensembl" id="ENSOMET00000026477.1">
    <property type="protein sequence ID" value="ENSOMEP00000017687.1"/>
    <property type="gene ID" value="ENSOMEG00000019380.1"/>
</dbReference>